<comment type="similarity">
    <text evidence="2 6">Belongs to the acyl-CoA dehydrogenase family.</text>
</comment>
<proteinExistence type="inferred from homology"/>
<reference evidence="10 11" key="1">
    <citation type="journal article" date="2017" name="Antonie Van Leeuwenhoek">
        <title>Rhizobium rhizosphaerae sp. nov., a novel species isolated from rice rhizosphere.</title>
        <authorList>
            <person name="Zhao J.J."/>
            <person name="Zhang J."/>
            <person name="Zhang R.J."/>
            <person name="Zhang C.W."/>
            <person name="Yin H.Q."/>
            <person name="Zhang X.X."/>
        </authorList>
    </citation>
    <scope>NUCLEOTIDE SEQUENCE [LARGE SCALE GENOMIC DNA]</scope>
    <source>
        <strain evidence="10 11">BSs20135</strain>
    </source>
</reference>
<evidence type="ECO:0000259" key="8">
    <source>
        <dbReference type="Pfam" id="PF02770"/>
    </source>
</evidence>
<keyword evidence="5 6" id="KW-0560">Oxidoreductase</keyword>
<dbReference type="InterPro" id="IPR036250">
    <property type="entry name" value="AcylCo_DH-like_C"/>
</dbReference>
<feature type="domain" description="Acyl-CoA oxidase/dehydrogenase middle" evidence="8">
    <location>
        <begin position="123"/>
        <end position="201"/>
    </location>
</feature>
<feature type="domain" description="Acyl-CoA dehydrogenase/oxidase N-terminal" evidence="9">
    <location>
        <begin position="6"/>
        <end position="117"/>
    </location>
</feature>
<dbReference type="Proteomes" id="UP000006327">
    <property type="component" value="Unassembled WGS sequence"/>
</dbReference>
<evidence type="ECO:0000256" key="3">
    <source>
        <dbReference type="ARBA" id="ARBA00022630"/>
    </source>
</evidence>
<dbReference type="Gene3D" id="2.40.110.10">
    <property type="entry name" value="Butyryl-CoA Dehydrogenase, subunit A, domain 2"/>
    <property type="match status" value="1"/>
</dbReference>
<dbReference type="AlphaFoldDB" id="K6Z2F2"/>
<accession>K6Z2F2</accession>
<gene>
    <name evidence="10" type="ORF">GARC_0659</name>
</gene>
<organism evidence="10 11">
    <name type="scientific">Paraglaciecola arctica BSs20135</name>
    <dbReference type="NCBI Taxonomy" id="493475"/>
    <lineage>
        <taxon>Bacteria</taxon>
        <taxon>Pseudomonadati</taxon>
        <taxon>Pseudomonadota</taxon>
        <taxon>Gammaproteobacteria</taxon>
        <taxon>Alteromonadales</taxon>
        <taxon>Alteromonadaceae</taxon>
        <taxon>Paraglaciecola</taxon>
    </lineage>
</organism>
<comment type="caution">
    <text evidence="10">The sequence shown here is derived from an EMBL/GenBank/DDBJ whole genome shotgun (WGS) entry which is preliminary data.</text>
</comment>
<evidence type="ECO:0000256" key="1">
    <source>
        <dbReference type="ARBA" id="ARBA00001974"/>
    </source>
</evidence>
<evidence type="ECO:0000259" key="7">
    <source>
        <dbReference type="Pfam" id="PF00441"/>
    </source>
</evidence>
<dbReference type="OrthoDB" id="9769473at2"/>
<dbReference type="InterPro" id="IPR013786">
    <property type="entry name" value="AcylCoA_DH/ox_N"/>
</dbReference>
<evidence type="ECO:0000256" key="5">
    <source>
        <dbReference type="ARBA" id="ARBA00023002"/>
    </source>
</evidence>
<evidence type="ECO:0000256" key="2">
    <source>
        <dbReference type="ARBA" id="ARBA00009347"/>
    </source>
</evidence>
<dbReference type="EMBL" id="BAEO01000009">
    <property type="protein sequence ID" value="GAC17640.1"/>
    <property type="molecule type" value="Genomic_DNA"/>
</dbReference>
<dbReference type="GO" id="GO:0050660">
    <property type="term" value="F:flavin adenine dinucleotide binding"/>
    <property type="evidence" value="ECO:0007669"/>
    <property type="project" value="InterPro"/>
</dbReference>
<dbReference type="STRING" id="493475.GARC_0659"/>
<evidence type="ECO:0000259" key="9">
    <source>
        <dbReference type="Pfam" id="PF02771"/>
    </source>
</evidence>
<keyword evidence="4 6" id="KW-0274">FAD</keyword>
<dbReference type="GO" id="GO:0003995">
    <property type="term" value="F:acyl-CoA dehydrogenase activity"/>
    <property type="evidence" value="ECO:0007669"/>
    <property type="project" value="TreeGrafter"/>
</dbReference>
<dbReference type="PANTHER" id="PTHR43884">
    <property type="entry name" value="ACYL-COA DEHYDROGENASE"/>
    <property type="match status" value="1"/>
</dbReference>
<dbReference type="Pfam" id="PF00441">
    <property type="entry name" value="Acyl-CoA_dh_1"/>
    <property type="match status" value="1"/>
</dbReference>
<dbReference type="PANTHER" id="PTHR43884:SF20">
    <property type="entry name" value="ACYL-COA DEHYDROGENASE FADE28"/>
    <property type="match status" value="1"/>
</dbReference>
<evidence type="ECO:0000256" key="4">
    <source>
        <dbReference type="ARBA" id="ARBA00022827"/>
    </source>
</evidence>
<dbReference type="eggNOG" id="COG1960">
    <property type="taxonomic scope" value="Bacteria"/>
</dbReference>
<dbReference type="CDD" id="cd00567">
    <property type="entry name" value="ACAD"/>
    <property type="match status" value="1"/>
</dbReference>
<dbReference type="InterPro" id="IPR006091">
    <property type="entry name" value="Acyl-CoA_Oxase/DH_mid-dom"/>
</dbReference>
<dbReference type="InterPro" id="IPR009100">
    <property type="entry name" value="AcylCoA_DH/oxidase_NM_dom_sf"/>
</dbReference>
<dbReference type="InterPro" id="IPR046373">
    <property type="entry name" value="Acyl-CoA_Oxase/DH_mid-dom_sf"/>
</dbReference>
<dbReference type="Pfam" id="PF02770">
    <property type="entry name" value="Acyl-CoA_dh_M"/>
    <property type="match status" value="1"/>
</dbReference>
<comment type="cofactor">
    <cofactor evidence="1 6">
        <name>FAD</name>
        <dbReference type="ChEBI" id="CHEBI:57692"/>
    </cofactor>
</comment>
<dbReference type="InterPro" id="IPR037069">
    <property type="entry name" value="AcylCoA_DH/ox_N_sf"/>
</dbReference>
<dbReference type="Gene3D" id="1.20.140.10">
    <property type="entry name" value="Butyryl-CoA Dehydrogenase, subunit A, domain 3"/>
    <property type="match status" value="1"/>
</dbReference>
<evidence type="ECO:0000313" key="11">
    <source>
        <dbReference type="Proteomes" id="UP000006327"/>
    </source>
</evidence>
<evidence type="ECO:0000313" key="10">
    <source>
        <dbReference type="EMBL" id="GAC17640.1"/>
    </source>
</evidence>
<dbReference type="InterPro" id="IPR009075">
    <property type="entry name" value="AcylCo_DH/oxidase_C"/>
</dbReference>
<dbReference type="SUPFAM" id="SSF56645">
    <property type="entry name" value="Acyl-CoA dehydrogenase NM domain-like"/>
    <property type="match status" value="1"/>
</dbReference>
<keyword evidence="3 6" id="KW-0285">Flavoprotein</keyword>
<dbReference type="SUPFAM" id="SSF47203">
    <property type="entry name" value="Acyl-CoA dehydrogenase C-terminal domain-like"/>
    <property type="match status" value="1"/>
</dbReference>
<dbReference type="Pfam" id="PF02771">
    <property type="entry name" value="Acyl-CoA_dh_N"/>
    <property type="match status" value="1"/>
</dbReference>
<dbReference type="RefSeq" id="WP_007616630.1">
    <property type="nucleotide sequence ID" value="NZ_BAEO01000009.1"/>
</dbReference>
<keyword evidence="11" id="KW-1185">Reference proteome</keyword>
<feature type="domain" description="Acyl-CoA dehydrogenase/oxidase C-terminal" evidence="7">
    <location>
        <begin position="242"/>
        <end position="366"/>
    </location>
</feature>
<dbReference type="Gene3D" id="1.10.540.10">
    <property type="entry name" value="Acyl-CoA dehydrogenase/oxidase, N-terminal domain"/>
    <property type="match status" value="1"/>
</dbReference>
<protein>
    <submittedName>
        <fullName evidence="10">Acyl-CoA dehydrogenase</fullName>
    </submittedName>
</protein>
<name>K6Z2F2_9ALTE</name>
<evidence type="ECO:0000256" key="6">
    <source>
        <dbReference type="RuleBase" id="RU362125"/>
    </source>
</evidence>
<sequence>MNFNLSEEQNMLKYSVTRFVQDQYDFESRRANAASELGFNPKNWQTFADLGWLSIPFDEAHGGFGGGATDVMAVMEEMGKGLVVEPFIATVLMFGGLLNKSGNAALQEANIEKIIDGSLQGGFAYLERQSRFELADVKTQAKRDGNEFVLNGEKTVVSNGAAANKVVVSARTSGEQCDEAGITLFLIDTDAPGVERTTYRLMDGQVVANIKLTDVRVAADHVLGDVDQGYPLIEAIVSDVIIALGAEALGIMQKLTTTTIEYTKTRQQFGVAISSFQALQHRMVDMFMAGEQAKSMLYRAVCAAESGAEDLAKNIAALKVMIGRNGKLIGDEAIQLHGGMGLTDELDVGHYVKRLMMINTTFGDADFQQKKFNKLSYSD</sequence>